<feature type="domain" description="Carboxymuconolactone decarboxylase-like" evidence="2">
    <location>
        <begin position="51"/>
        <end position="131"/>
    </location>
</feature>
<dbReference type="Proteomes" id="UP000433050">
    <property type="component" value="Unassembled WGS sequence"/>
</dbReference>
<organism evidence="3 4">
    <name type="scientific">Starkeya nomas</name>
    <dbReference type="NCBI Taxonomy" id="2666134"/>
    <lineage>
        <taxon>Bacteria</taxon>
        <taxon>Pseudomonadati</taxon>
        <taxon>Pseudomonadota</taxon>
        <taxon>Alphaproteobacteria</taxon>
        <taxon>Hyphomicrobiales</taxon>
        <taxon>Xanthobacteraceae</taxon>
        <taxon>Starkeya</taxon>
    </lineage>
</organism>
<dbReference type="NCBIfam" id="TIGR00778">
    <property type="entry name" value="ahpD_dom"/>
    <property type="match status" value="1"/>
</dbReference>
<dbReference type="InterPro" id="IPR010195">
    <property type="entry name" value="Uncharacterised_peroxidase-rel"/>
</dbReference>
<feature type="region of interest" description="Disordered" evidence="1">
    <location>
        <begin position="1"/>
        <end position="20"/>
    </location>
</feature>
<accession>A0A5S9PA94</accession>
<dbReference type="AlphaFoldDB" id="A0A5S9PA94"/>
<keyword evidence="4" id="KW-1185">Reference proteome</keyword>
<dbReference type="GO" id="GO:0051920">
    <property type="term" value="F:peroxiredoxin activity"/>
    <property type="evidence" value="ECO:0007669"/>
    <property type="project" value="InterPro"/>
</dbReference>
<dbReference type="InterPro" id="IPR029032">
    <property type="entry name" value="AhpD-like"/>
</dbReference>
<sequence length="190" mass="20640">MLDTIAPRPDTPEWRLPPPPPTELADDIRALAAANHNENWIRSLSVNGATARRFVGYFASLFDAGTGLLPLAERELIAVVVSATNGCGLCEIHHTNALADALGDAEKARRIALDPHLAPLTPREHALVDFATKVTKAPKSVSTADLDELRAAGLSDPEILEALETSSWFNHTNRIFISLGVRPDEAYFTR</sequence>
<dbReference type="RefSeq" id="WP_144344521.1">
    <property type="nucleotide sequence ID" value="NZ_CACSAS010000001.1"/>
</dbReference>
<dbReference type="NCBIfam" id="TIGR01926">
    <property type="entry name" value="peroxid_rel"/>
    <property type="match status" value="1"/>
</dbReference>
<dbReference type="InterPro" id="IPR004675">
    <property type="entry name" value="AhpD_core"/>
</dbReference>
<dbReference type="SUPFAM" id="SSF69118">
    <property type="entry name" value="AhpD-like"/>
    <property type="match status" value="1"/>
</dbReference>
<dbReference type="PANTHER" id="PTHR35446">
    <property type="entry name" value="SI:CH211-175M2.5"/>
    <property type="match status" value="1"/>
</dbReference>
<evidence type="ECO:0000313" key="4">
    <source>
        <dbReference type="Proteomes" id="UP000433050"/>
    </source>
</evidence>
<proteinExistence type="predicted"/>
<dbReference type="EMBL" id="CACSAS010000001">
    <property type="protein sequence ID" value="CAA0100521.1"/>
    <property type="molecule type" value="Genomic_DNA"/>
</dbReference>
<evidence type="ECO:0000256" key="1">
    <source>
        <dbReference type="SAM" id="MobiDB-lite"/>
    </source>
</evidence>
<dbReference type="PANTHER" id="PTHR35446:SF2">
    <property type="entry name" value="CARBOXYMUCONOLACTONE DECARBOXYLASE-LIKE DOMAIN-CONTAINING PROTEIN"/>
    <property type="match status" value="1"/>
</dbReference>
<gene>
    <name evidence="3" type="ORF">STARVERO_02622</name>
</gene>
<protein>
    <recommendedName>
        <fullName evidence="2">Carboxymuconolactone decarboxylase-like domain-containing protein</fullName>
    </recommendedName>
</protein>
<evidence type="ECO:0000313" key="3">
    <source>
        <dbReference type="EMBL" id="CAA0100521.1"/>
    </source>
</evidence>
<reference evidence="3 4" key="1">
    <citation type="submission" date="2019-12" db="EMBL/GenBank/DDBJ databases">
        <authorList>
            <person name="Reyes-Prieto M."/>
        </authorList>
    </citation>
    <scope>NUCLEOTIDE SEQUENCE [LARGE SCALE GENOMIC DNA]</scope>
    <source>
        <strain evidence="3">HF14-78462</strain>
    </source>
</reference>
<name>A0A5S9PA94_9HYPH</name>
<evidence type="ECO:0000259" key="2">
    <source>
        <dbReference type="Pfam" id="PF02627"/>
    </source>
</evidence>
<dbReference type="Gene3D" id="1.20.1290.10">
    <property type="entry name" value="AhpD-like"/>
    <property type="match status" value="1"/>
</dbReference>
<dbReference type="InterPro" id="IPR003779">
    <property type="entry name" value="CMD-like"/>
</dbReference>
<dbReference type="Pfam" id="PF02627">
    <property type="entry name" value="CMD"/>
    <property type="match status" value="1"/>
</dbReference>